<dbReference type="Proteomes" id="UP000295550">
    <property type="component" value="Unassembled WGS sequence"/>
</dbReference>
<dbReference type="InterPro" id="IPR058701">
    <property type="entry name" value="PhiTE_072-like"/>
</dbReference>
<gene>
    <name evidence="1" type="ORF">C5468_25615</name>
</gene>
<dbReference type="Pfam" id="PF26211">
    <property type="entry name" value="Phage_phiTE_072"/>
    <property type="match status" value="1"/>
</dbReference>
<protein>
    <submittedName>
        <fullName evidence="1">Uncharacterized protein</fullName>
    </submittedName>
</protein>
<proteinExistence type="predicted"/>
<name>A0A4R4IM97_PHOLU</name>
<dbReference type="EMBL" id="PUJX01000082">
    <property type="protein sequence ID" value="TDB41634.1"/>
    <property type="molecule type" value="Genomic_DNA"/>
</dbReference>
<dbReference type="AlphaFoldDB" id="A0A4R4IM97"/>
<evidence type="ECO:0000313" key="2">
    <source>
        <dbReference type="Proteomes" id="UP000295550"/>
    </source>
</evidence>
<comment type="caution">
    <text evidence="1">The sequence shown here is derived from an EMBL/GenBank/DDBJ whole genome shotgun (WGS) entry which is preliminary data.</text>
</comment>
<sequence>MKIEKSNVVKLQITDVLRHDPIHVYLEDYGDGRGRITISEYGESWTSFWPAMACSLSDFILKADNEYIIRYLDCTLKMRSQKYKWMDSRLNVVKDALRKLHAHTVESKPESNTTG</sequence>
<dbReference type="RefSeq" id="WP_132349054.1">
    <property type="nucleotide sequence ID" value="NZ_CAWOLF010000082.1"/>
</dbReference>
<reference evidence="1 2" key="1">
    <citation type="journal article" date="2019" name="Int. J. Syst. Evol. Microbiol.">
        <title>Photorhabdus khanii subsp. guanajuatensis subsp. nov., isolated from Heterorhabditis atacamensis, and Photorhabdus luminescens subsp. mexicana subsp. nov., isolated from Heterorhabditis mexicana entomopathogenic nematodes.</title>
        <authorList>
            <person name="Machado R.A.R."/>
            <person name="Bruno P."/>
            <person name="Arce C.C.M."/>
            <person name="Liechti N."/>
            <person name="Kohler A."/>
            <person name="Bernal J."/>
            <person name="Bruggmann R."/>
            <person name="Turlings T.C.J."/>
        </authorList>
    </citation>
    <scope>NUCLEOTIDE SEQUENCE [LARGE SCALE GENOMIC DNA]</scope>
    <source>
        <strain evidence="1 2">MEX47-22</strain>
    </source>
</reference>
<accession>A0A4R4IM97</accession>
<evidence type="ECO:0000313" key="1">
    <source>
        <dbReference type="EMBL" id="TDB41634.1"/>
    </source>
</evidence>
<organism evidence="1 2">
    <name type="scientific">Photorhabdus luminescens subsp. mexicana</name>
    <dbReference type="NCBI Taxonomy" id="2100167"/>
    <lineage>
        <taxon>Bacteria</taxon>
        <taxon>Pseudomonadati</taxon>
        <taxon>Pseudomonadota</taxon>
        <taxon>Gammaproteobacteria</taxon>
        <taxon>Enterobacterales</taxon>
        <taxon>Morganellaceae</taxon>
        <taxon>Photorhabdus</taxon>
    </lineage>
</organism>